<comment type="function">
    <text evidence="9 10">This protein specifically catalyzes the removal of signal peptides from prolipoproteins.</text>
</comment>
<evidence type="ECO:0000313" key="14">
    <source>
        <dbReference type="Proteomes" id="UP000824261"/>
    </source>
</evidence>
<sequence length="205" mass="22216">MSSSNATTTGTRARHALAFFAIAVAWIAIDQAAKRYFESTQELGAVVPGSNFGIVQFRLVHNTGAAWSLFSDMTWLLGVVSLVVCAGMLVYALFWVKRPNWVLTCGAALVFAGGIGNAIDRFSQGYVVDFIEATFIDFPVFNIADIGVTCGFALALIGAYRYLAWRDHEAERVAAQAAEEERKQAEQRAANRLARQKSGKGGGRA</sequence>
<evidence type="ECO:0000256" key="10">
    <source>
        <dbReference type="RuleBase" id="RU000594"/>
    </source>
</evidence>
<dbReference type="GO" id="GO:0005886">
    <property type="term" value="C:plasma membrane"/>
    <property type="evidence" value="ECO:0007669"/>
    <property type="project" value="UniProtKB-SubCell"/>
</dbReference>
<feature type="transmembrane region" description="Helical" evidence="9">
    <location>
        <begin position="139"/>
        <end position="163"/>
    </location>
</feature>
<keyword evidence="5 9" id="KW-0064">Aspartyl protease</keyword>
<comment type="caution">
    <text evidence="9">Lacks conserved residue(s) required for the propagation of feature annotation.</text>
</comment>
<dbReference type="Proteomes" id="UP000824261">
    <property type="component" value="Unassembled WGS sequence"/>
</dbReference>
<evidence type="ECO:0000256" key="4">
    <source>
        <dbReference type="ARBA" id="ARBA00022692"/>
    </source>
</evidence>
<feature type="active site" evidence="9">
    <location>
        <position position="145"/>
    </location>
</feature>
<feature type="active site" evidence="9">
    <location>
        <position position="129"/>
    </location>
</feature>
<dbReference type="PROSITE" id="PS00855">
    <property type="entry name" value="SPASE_II"/>
    <property type="match status" value="1"/>
</dbReference>
<feature type="region of interest" description="Disordered" evidence="12">
    <location>
        <begin position="186"/>
        <end position="205"/>
    </location>
</feature>
<dbReference type="GO" id="GO:0004190">
    <property type="term" value="F:aspartic-type endopeptidase activity"/>
    <property type="evidence" value="ECO:0007669"/>
    <property type="project" value="UniProtKB-UniRule"/>
</dbReference>
<accession>A0A9D1A0K5</accession>
<dbReference type="AlphaFoldDB" id="A0A9D1A0K5"/>
<gene>
    <name evidence="9 13" type="primary">lspA</name>
    <name evidence="13" type="ORF">IAA69_04220</name>
</gene>
<keyword evidence="3 9" id="KW-0645">Protease</keyword>
<comment type="pathway">
    <text evidence="9">Protein modification; lipoprotein biosynthesis (signal peptide cleavage).</text>
</comment>
<dbReference type="InterPro" id="IPR001872">
    <property type="entry name" value="Peptidase_A8"/>
</dbReference>
<dbReference type="PANTHER" id="PTHR33695:SF1">
    <property type="entry name" value="LIPOPROTEIN SIGNAL PEPTIDASE"/>
    <property type="match status" value="1"/>
</dbReference>
<feature type="transmembrane region" description="Helical" evidence="9">
    <location>
        <begin position="101"/>
        <end position="119"/>
    </location>
</feature>
<dbReference type="Pfam" id="PF01252">
    <property type="entry name" value="Peptidase_A8"/>
    <property type="match status" value="1"/>
</dbReference>
<evidence type="ECO:0000256" key="12">
    <source>
        <dbReference type="SAM" id="MobiDB-lite"/>
    </source>
</evidence>
<dbReference type="PANTHER" id="PTHR33695">
    <property type="entry name" value="LIPOPROTEIN SIGNAL PEPTIDASE"/>
    <property type="match status" value="1"/>
</dbReference>
<evidence type="ECO:0000256" key="1">
    <source>
        <dbReference type="ARBA" id="ARBA00006139"/>
    </source>
</evidence>
<keyword evidence="6 9" id="KW-0378">Hydrolase</keyword>
<keyword evidence="7 9" id="KW-1133">Transmembrane helix</keyword>
<reference evidence="13" key="1">
    <citation type="submission" date="2020-10" db="EMBL/GenBank/DDBJ databases">
        <authorList>
            <person name="Gilroy R."/>
        </authorList>
    </citation>
    <scope>NUCLEOTIDE SEQUENCE</scope>
    <source>
        <strain evidence="13">ChiGjej1B1-2707</strain>
    </source>
</reference>
<keyword evidence="8 9" id="KW-0472">Membrane</keyword>
<dbReference type="HAMAP" id="MF_00161">
    <property type="entry name" value="LspA"/>
    <property type="match status" value="1"/>
</dbReference>
<evidence type="ECO:0000256" key="6">
    <source>
        <dbReference type="ARBA" id="ARBA00022801"/>
    </source>
</evidence>
<comment type="catalytic activity">
    <reaction evidence="9 10">
        <text>Release of signal peptides from bacterial membrane prolipoproteins. Hydrolyzes -Xaa-Yaa-Zaa-|-(S,diacylglyceryl)Cys-, in which Xaa is hydrophobic (preferably Leu), and Yaa (Ala or Ser) and Zaa (Gly or Ala) have small, neutral side chains.</text>
        <dbReference type="EC" id="3.4.23.36"/>
    </reaction>
</comment>
<comment type="similarity">
    <text evidence="1 9 11">Belongs to the peptidase A8 family.</text>
</comment>
<feature type="transmembrane region" description="Helical" evidence="9">
    <location>
        <begin position="75"/>
        <end position="94"/>
    </location>
</feature>
<evidence type="ECO:0000256" key="3">
    <source>
        <dbReference type="ARBA" id="ARBA00022670"/>
    </source>
</evidence>
<evidence type="ECO:0000256" key="9">
    <source>
        <dbReference type="HAMAP-Rule" id="MF_00161"/>
    </source>
</evidence>
<dbReference type="GO" id="GO:0006508">
    <property type="term" value="P:proteolysis"/>
    <property type="evidence" value="ECO:0007669"/>
    <property type="project" value="UniProtKB-KW"/>
</dbReference>
<dbReference type="PRINTS" id="PR00781">
    <property type="entry name" value="LIPOSIGPTASE"/>
</dbReference>
<proteinExistence type="inferred from homology"/>
<keyword evidence="4 9" id="KW-0812">Transmembrane</keyword>
<keyword evidence="2 9" id="KW-1003">Cell membrane</keyword>
<reference evidence="13" key="2">
    <citation type="journal article" date="2021" name="PeerJ">
        <title>Extensive microbial diversity within the chicken gut microbiome revealed by metagenomics and culture.</title>
        <authorList>
            <person name="Gilroy R."/>
            <person name="Ravi A."/>
            <person name="Getino M."/>
            <person name="Pursley I."/>
            <person name="Horton D.L."/>
            <person name="Alikhan N.F."/>
            <person name="Baker D."/>
            <person name="Gharbi K."/>
            <person name="Hall N."/>
            <person name="Watson M."/>
            <person name="Adriaenssens E.M."/>
            <person name="Foster-Nyarko E."/>
            <person name="Jarju S."/>
            <person name="Secka A."/>
            <person name="Antonio M."/>
            <person name="Oren A."/>
            <person name="Chaudhuri R.R."/>
            <person name="La Ragione R."/>
            <person name="Hildebrand F."/>
            <person name="Pallen M.J."/>
        </authorList>
    </citation>
    <scope>NUCLEOTIDE SEQUENCE</scope>
    <source>
        <strain evidence="13">ChiGjej1B1-2707</strain>
    </source>
</reference>
<evidence type="ECO:0000256" key="2">
    <source>
        <dbReference type="ARBA" id="ARBA00022475"/>
    </source>
</evidence>
<comment type="caution">
    <text evidence="13">The sequence shown here is derived from an EMBL/GenBank/DDBJ whole genome shotgun (WGS) entry which is preliminary data.</text>
</comment>
<organism evidence="13 14">
    <name type="scientific">Candidatus Aveggerthella stercoripullorum</name>
    <dbReference type="NCBI Taxonomy" id="2840688"/>
    <lineage>
        <taxon>Bacteria</taxon>
        <taxon>Bacillati</taxon>
        <taxon>Actinomycetota</taxon>
        <taxon>Coriobacteriia</taxon>
        <taxon>Eggerthellales</taxon>
        <taxon>Eggerthellaceae</taxon>
        <taxon>Eggerthellaceae incertae sedis</taxon>
        <taxon>Candidatus Aveggerthella</taxon>
    </lineage>
</organism>
<evidence type="ECO:0000256" key="5">
    <source>
        <dbReference type="ARBA" id="ARBA00022750"/>
    </source>
</evidence>
<dbReference type="NCBIfam" id="TIGR00077">
    <property type="entry name" value="lspA"/>
    <property type="match status" value="1"/>
</dbReference>
<dbReference type="EMBL" id="DVGB01000054">
    <property type="protein sequence ID" value="HIR01448.1"/>
    <property type="molecule type" value="Genomic_DNA"/>
</dbReference>
<evidence type="ECO:0000256" key="7">
    <source>
        <dbReference type="ARBA" id="ARBA00022989"/>
    </source>
</evidence>
<evidence type="ECO:0000313" key="13">
    <source>
        <dbReference type="EMBL" id="HIR01448.1"/>
    </source>
</evidence>
<protein>
    <recommendedName>
        <fullName evidence="9">Lipoprotein signal peptidase</fullName>
        <ecNumber evidence="9">3.4.23.36</ecNumber>
    </recommendedName>
    <alternativeName>
        <fullName evidence="9">Prolipoprotein signal peptidase</fullName>
    </alternativeName>
    <alternativeName>
        <fullName evidence="9">Signal peptidase II</fullName>
        <shortName evidence="9">SPase II</shortName>
    </alternativeName>
</protein>
<evidence type="ECO:0000256" key="8">
    <source>
        <dbReference type="ARBA" id="ARBA00023136"/>
    </source>
</evidence>
<dbReference type="EC" id="3.4.23.36" evidence="9"/>
<name>A0A9D1A0K5_9ACTN</name>
<evidence type="ECO:0000256" key="11">
    <source>
        <dbReference type="RuleBase" id="RU004181"/>
    </source>
</evidence>
<comment type="subcellular location">
    <subcellularLocation>
        <location evidence="9">Cell membrane</location>
        <topology evidence="9">Multi-pass membrane protein</topology>
    </subcellularLocation>
</comment>